<dbReference type="EMBL" id="BLXT01007646">
    <property type="protein sequence ID" value="GFO40842.1"/>
    <property type="molecule type" value="Genomic_DNA"/>
</dbReference>
<keyword evidence="10" id="KW-0862">Zinc</keyword>
<evidence type="ECO:0000256" key="10">
    <source>
        <dbReference type="ARBA" id="ARBA00022833"/>
    </source>
</evidence>
<evidence type="ECO:0000256" key="9">
    <source>
        <dbReference type="ARBA" id="ARBA00022801"/>
    </source>
</evidence>
<evidence type="ECO:0000256" key="4">
    <source>
        <dbReference type="ARBA" id="ARBA00022722"/>
    </source>
</evidence>
<evidence type="ECO:0000256" key="18">
    <source>
        <dbReference type="SAM" id="MobiDB-lite"/>
    </source>
</evidence>
<evidence type="ECO:0000256" key="14">
    <source>
        <dbReference type="ARBA" id="ARBA00023204"/>
    </source>
</evidence>
<dbReference type="EC" id="3.1.4.1" evidence="17"/>
<accession>A0AAV4D9K8</accession>
<dbReference type="GO" id="GO:0070336">
    <property type="term" value="F:flap-structured DNA binding"/>
    <property type="evidence" value="ECO:0007669"/>
    <property type="project" value="TreeGrafter"/>
</dbReference>
<feature type="non-terminal residue" evidence="20">
    <location>
        <position position="921"/>
    </location>
</feature>
<keyword evidence="12 17" id="KW-0460">Magnesium</keyword>
<evidence type="ECO:0000256" key="13">
    <source>
        <dbReference type="ARBA" id="ARBA00023054"/>
    </source>
</evidence>
<dbReference type="Gene3D" id="3.40.1350.10">
    <property type="match status" value="1"/>
</dbReference>
<dbReference type="GO" id="GO:0036297">
    <property type="term" value="P:interstrand cross-link repair"/>
    <property type="evidence" value="ECO:0007669"/>
    <property type="project" value="InterPro"/>
</dbReference>
<dbReference type="GO" id="GO:0005634">
    <property type="term" value="C:nucleus"/>
    <property type="evidence" value="ECO:0007669"/>
    <property type="project" value="UniProtKB-SubCell"/>
</dbReference>
<feature type="region of interest" description="Disordered" evidence="18">
    <location>
        <begin position="104"/>
        <end position="148"/>
    </location>
</feature>
<keyword evidence="7 17" id="KW-0227">DNA damage</keyword>
<protein>
    <recommendedName>
        <fullName evidence="17">Fanconi-associated nuclease</fullName>
        <ecNumber evidence="17">3.1.4.1</ecNumber>
    </recommendedName>
</protein>
<gene>
    <name evidence="20" type="ORF">PoB_006734700</name>
</gene>
<keyword evidence="21" id="KW-1185">Reference proteome</keyword>
<feature type="compositionally biased region" description="Polar residues" evidence="18">
    <location>
        <begin position="8"/>
        <end position="20"/>
    </location>
</feature>
<comment type="caution">
    <text evidence="20">The sequence shown here is derived from an EMBL/GenBank/DDBJ whole genome shotgun (WGS) entry which is preliminary data.</text>
</comment>
<evidence type="ECO:0000256" key="5">
    <source>
        <dbReference type="ARBA" id="ARBA00022723"/>
    </source>
</evidence>
<dbReference type="InterPro" id="IPR049138">
    <property type="entry name" value="Fan1_SAP_met"/>
</dbReference>
<comment type="cofactor">
    <cofactor evidence="17">
        <name>Mg(2+)</name>
        <dbReference type="ChEBI" id="CHEBI:18420"/>
    </cofactor>
    <cofactor evidence="17">
        <name>Mn(2+)</name>
        <dbReference type="ChEBI" id="CHEBI:29035"/>
    </cofactor>
</comment>
<organism evidence="20 21">
    <name type="scientific">Plakobranchus ocellatus</name>
    <dbReference type="NCBI Taxonomy" id="259542"/>
    <lineage>
        <taxon>Eukaryota</taxon>
        <taxon>Metazoa</taxon>
        <taxon>Spiralia</taxon>
        <taxon>Lophotrochozoa</taxon>
        <taxon>Mollusca</taxon>
        <taxon>Gastropoda</taxon>
        <taxon>Heterobranchia</taxon>
        <taxon>Euthyneura</taxon>
        <taxon>Panpulmonata</taxon>
        <taxon>Sacoglossa</taxon>
        <taxon>Placobranchoidea</taxon>
        <taxon>Plakobranchidae</taxon>
        <taxon>Plakobranchus</taxon>
    </lineage>
</organism>
<keyword evidence="9 17" id="KW-0378">Hydrolase</keyword>
<evidence type="ECO:0000313" key="21">
    <source>
        <dbReference type="Proteomes" id="UP000735302"/>
    </source>
</evidence>
<dbReference type="InterPro" id="IPR014883">
    <property type="entry name" value="VRR_NUC"/>
</dbReference>
<evidence type="ECO:0000256" key="7">
    <source>
        <dbReference type="ARBA" id="ARBA00022763"/>
    </source>
</evidence>
<keyword evidence="16 17" id="KW-0539">Nucleus</keyword>
<dbReference type="InterPro" id="IPR011856">
    <property type="entry name" value="tRNA_endonuc-like_dom_sf"/>
</dbReference>
<evidence type="ECO:0000256" key="17">
    <source>
        <dbReference type="RuleBase" id="RU365033"/>
    </source>
</evidence>
<keyword evidence="15 17" id="KW-0464">Manganese</keyword>
<dbReference type="FunFam" id="3.40.1350.10:FF:000004">
    <property type="entry name" value="Fanconi-associated nuclease"/>
    <property type="match status" value="1"/>
</dbReference>
<dbReference type="SMART" id="SM00990">
    <property type="entry name" value="VRR_NUC"/>
    <property type="match status" value="1"/>
</dbReference>
<sequence length="921" mass="104102">MEVKGRSKANSKTGKLNNSCGKMQTISSMFQKAAARHTSAKCDSLKNQLEQSSSDIEDDVMIVEVQETSSSYFNSKKLDIKRPAVYEDFKSKKRKKLSLIRCKKSHDGNTSVSNQSFEESAISAGETTCSPEETSTGYHRHNDAQQKKNSNLFADSLTVEMQLEEEDVSRAQALQGHNRRNSLANAKEKESSSRTQFYTDNQTKKTVHNQNFVPATSRCDDNLKNEAADICQTPTACSTVFNCETKAENLTELVNDCIGKEGTELKDEASEENLQISEPYYFKNFETILSSVLTDESNSQLFNHEDKTIINKYNSLTDGAKKLYIRMFCRKLKWIPKAKLNYPEIGSDLQPALDELVEYSFINNESGLTNLQAVLEVLSASDVKTLAKIYHVPPNLTQKSQQVDELMKMTQRTSISHLFGSGGGHKGLAQAMMTRAKKFLSGVYKLSELPRAVLVRVMMLFSVVDTSLDEDNGTGGQGQLFQMLMVNMGKVVYPEYQVDKTHSIFGSREDVIRFSQALQLEFDLLQATERGRWEEAYTIFLDVKERHRILEADENIVRWNKKLPDFLRSFTATSVVYRLLSQGIEILQRKKDFTAAVTLLNTLLDQKDYCCSYRGYWWERLALNLDTHLKNHQQSLEAVLSGLADPHVRVGHRLALYLRGKSICERPHLKLSHRLVECSHPPVRDLPKVHLEGRVLHNLTGSGPKFLTQASYKREENGEGVGDLAVCGVEEFVLDYYKTNGFPSGMHAEGSIVSSLFALFCWDILFLPVADAFHSPYQAMPLDLYTDHFYERRKAEIDKHIEMLATSSVEQLKTVAEKTWTNHVGVTCVGLNWERMRSVDCIKELVGCMGAHVLSGLLRRYAQSPRHTRSGFPDLTLWNPETGAFKICEVKGPGDRLSHKQILWIDYLLGLGVDAEVCHVK</sequence>
<feature type="domain" description="VRR-NUC" evidence="19">
    <location>
        <begin position="807"/>
        <end position="921"/>
    </location>
</feature>
<dbReference type="CDD" id="cd22326">
    <property type="entry name" value="FAN1-like"/>
    <property type="match status" value="1"/>
</dbReference>
<dbReference type="Proteomes" id="UP000735302">
    <property type="component" value="Unassembled WGS sequence"/>
</dbReference>
<keyword evidence="5 17" id="KW-0479">Metal-binding</keyword>
<evidence type="ECO:0000256" key="6">
    <source>
        <dbReference type="ARBA" id="ARBA00022759"/>
    </source>
</evidence>
<evidence type="ECO:0000256" key="8">
    <source>
        <dbReference type="ARBA" id="ARBA00022771"/>
    </source>
</evidence>
<comment type="subcellular location">
    <subcellularLocation>
        <location evidence="2 17">Nucleus</location>
    </subcellularLocation>
</comment>
<dbReference type="Pfam" id="PF21169">
    <property type="entry name" value="Fan1_SAP"/>
    <property type="match status" value="1"/>
</dbReference>
<dbReference type="InterPro" id="IPR049125">
    <property type="entry name" value="FAN1-like_WH"/>
</dbReference>
<evidence type="ECO:0000256" key="11">
    <source>
        <dbReference type="ARBA" id="ARBA00022839"/>
    </source>
</evidence>
<evidence type="ECO:0000256" key="3">
    <source>
        <dbReference type="ARBA" id="ARBA00005533"/>
    </source>
</evidence>
<evidence type="ECO:0000256" key="12">
    <source>
        <dbReference type="ARBA" id="ARBA00022842"/>
    </source>
</evidence>
<dbReference type="InterPro" id="IPR049126">
    <property type="entry name" value="FAN1-like_TPR"/>
</dbReference>
<keyword evidence="14 17" id="KW-0234">DNA repair</keyword>
<comment type="similarity">
    <text evidence="3 17">Belongs to the FAN1 family.</text>
</comment>
<feature type="region of interest" description="Disordered" evidence="18">
    <location>
        <begin position="1"/>
        <end position="20"/>
    </location>
</feature>
<evidence type="ECO:0000256" key="15">
    <source>
        <dbReference type="ARBA" id="ARBA00023211"/>
    </source>
</evidence>
<feature type="compositionally biased region" description="Polar residues" evidence="18">
    <location>
        <begin position="108"/>
        <end position="118"/>
    </location>
</feature>
<keyword evidence="6" id="KW-0255">Endonuclease</keyword>
<reference evidence="20 21" key="1">
    <citation type="journal article" date="2021" name="Elife">
        <title>Chloroplast acquisition without the gene transfer in kleptoplastic sea slugs, Plakobranchus ocellatus.</title>
        <authorList>
            <person name="Maeda T."/>
            <person name="Takahashi S."/>
            <person name="Yoshida T."/>
            <person name="Shimamura S."/>
            <person name="Takaki Y."/>
            <person name="Nagai Y."/>
            <person name="Toyoda A."/>
            <person name="Suzuki Y."/>
            <person name="Arimoto A."/>
            <person name="Ishii H."/>
            <person name="Satoh N."/>
            <person name="Nishiyama T."/>
            <person name="Hasebe M."/>
            <person name="Maruyama T."/>
            <person name="Minagawa J."/>
            <person name="Obokata J."/>
            <person name="Shigenobu S."/>
        </authorList>
    </citation>
    <scope>NUCLEOTIDE SEQUENCE [LARGE SCALE GENOMIC DNA]</scope>
</reference>
<evidence type="ECO:0000313" key="20">
    <source>
        <dbReference type="EMBL" id="GFO40842.1"/>
    </source>
</evidence>
<feature type="region of interest" description="Disordered" evidence="18">
    <location>
        <begin position="169"/>
        <end position="195"/>
    </location>
</feature>
<keyword evidence="8" id="KW-0863">Zinc-finger</keyword>
<dbReference type="Pfam" id="PF21315">
    <property type="entry name" value="FAN1_HTH"/>
    <property type="match status" value="1"/>
</dbReference>
<evidence type="ECO:0000256" key="16">
    <source>
        <dbReference type="ARBA" id="ARBA00023242"/>
    </source>
</evidence>
<dbReference type="Pfam" id="PF21170">
    <property type="entry name" value="FAN1_TPR"/>
    <property type="match status" value="1"/>
</dbReference>
<dbReference type="GO" id="GO:0008409">
    <property type="term" value="F:5'-3' exonuclease activity"/>
    <property type="evidence" value="ECO:0007669"/>
    <property type="project" value="TreeGrafter"/>
</dbReference>
<dbReference type="GO" id="GO:0004528">
    <property type="term" value="F:phosphodiesterase I activity"/>
    <property type="evidence" value="ECO:0007669"/>
    <property type="project" value="UniProtKB-EC"/>
</dbReference>
<dbReference type="AlphaFoldDB" id="A0AAV4D9K8"/>
<dbReference type="InterPro" id="IPR049132">
    <property type="entry name" value="FAN1-like_euk"/>
</dbReference>
<dbReference type="Pfam" id="PF08774">
    <property type="entry name" value="VRR_NUC"/>
    <property type="match status" value="1"/>
</dbReference>
<dbReference type="GO" id="GO:0008270">
    <property type="term" value="F:zinc ion binding"/>
    <property type="evidence" value="ECO:0007669"/>
    <property type="project" value="UniProtKB-KW"/>
</dbReference>
<keyword evidence="4 17" id="KW-0540">Nuclease</keyword>
<dbReference type="GO" id="GO:0017108">
    <property type="term" value="F:5'-flap endonuclease activity"/>
    <property type="evidence" value="ECO:0007669"/>
    <property type="project" value="TreeGrafter"/>
</dbReference>
<evidence type="ECO:0000256" key="2">
    <source>
        <dbReference type="ARBA" id="ARBA00004123"/>
    </source>
</evidence>
<dbReference type="InterPro" id="IPR033315">
    <property type="entry name" value="Fan1-like"/>
</dbReference>
<dbReference type="PANTHER" id="PTHR15749">
    <property type="entry name" value="FANCONI-ASSOCIATED NUCLEASE 1"/>
    <property type="match status" value="1"/>
</dbReference>
<evidence type="ECO:0000259" key="19">
    <source>
        <dbReference type="SMART" id="SM00990"/>
    </source>
</evidence>
<keyword evidence="13" id="KW-0175">Coiled coil</keyword>
<evidence type="ECO:0000256" key="1">
    <source>
        <dbReference type="ARBA" id="ARBA00000983"/>
    </source>
</evidence>
<comment type="catalytic activity">
    <reaction evidence="1 17">
        <text>Hydrolytically removes 5'-nucleotides successively from the 3'-hydroxy termini of 3'-hydroxy-terminated oligonucleotides.</text>
        <dbReference type="EC" id="3.1.4.1"/>
    </reaction>
</comment>
<proteinExistence type="inferred from homology"/>
<name>A0AAV4D9K8_9GAST</name>
<feature type="compositionally biased region" description="Polar residues" evidence="18">
    <location>
        <begin position="125"/>
        <end position="137"/>
    </location>
</feature>
<comment type="function">
    <text evidence="17">Nuclease required for the repair of DNA interstrand cross-links (ICL). Acts as a 5'-3' exonuclease that anchors at a cut end of DNA and cleaves DNA successively at every third nucleotide, allowing to excise an ICL from one strand through flanking incisions.</text>
</comment>
<keyword evidence="11" id="KW-0269">Exonuclease</keyword>
<dbReference type="PANTHER" id="PTHR15749:SF4">
    <property type="entry name" value="FANCONI-ASSOCIATED NUCLEASE 1"/>
    <property type="match status" value="1"/>
</dbReference>